<dbReference type="InterPro" id="IPR044672">
    <property type="entry name" value="MOCS2A"/>
</dbReference>
<dbReference type="InterPro" id="IPR016155">
    <property type="entry name" value="Mopterin_synth/thiamin_S_b"/>
</dbReference>
<evidence type="ECO:0000313" key="5">
    <source>
        <dbReference type="Proteomes" id="UP001497602"/>
    </source>
</evidence>
<dbReference type="RefSeq" id="WP_348703398.1">
    <property type="nucleotide sequence ID" value="NZ_CAXIYA010000011.1"/>
</dbReference>
<keyword evidence="1" id="KW-0547">Nucleotide-binding</keyword>
<dbReference type="InterPro" id="IPR003749">
    <property type="entry name" value="ThiS/MoaD-like"/>
</dbReference>
<evidence type="ECO:0000256" key="1">
    <source>
        <dbReference type="ARBA" id="ARBA00022741"/>
    </source>
</evidence>
<dbReference type="CDD" id="cd00754">
    <property type="entry name" value="Ubl_MoaD"/>
    <property type="match status" value="1"/>
</dbReference>
<dbReference type="EMBL" id="CAXJRC010000043">
    <property type="protein sequence ID" value="CAL2108153.1"/>
    <property type="molecule type" value="Genomic_DNA"/>
</dbReference>
<evidence type="ECO:0000313" key="4">
    <source>
        <dbReference type="EMBL" id="CAL2108153.1"/>
    </source>
</evidence>
<dbReference type="InterPro" id="IPR012675">
    <property type="entry name" value="Beta-grasp_dom_sf"/>
</dbReference>
<dbReference type="Pfam" id="PF02597">
    <property type="entry name" value="ThiS"/>
    <property type="match status" value="1"/>
</dbReference>
<dbReference type="SUPFAM" id="SSF54285">
    <property type="entry name" value="MoaD/ThiS"/>
    <property type="match status" value="1"/>
</dbReference>
<proteinExistence type="inferred from homology"/>
<protein>
    <recommendedName>
        <fullName evidence="3">Molybdopterin synthase sulfur carrier subunit</fullName>
    </recommendedName>
</protein>
<accession>A0ABM9PQT7</accession>
<organism evidence="4 5">
    <name type="scientific">Tenacibaculum vairaonense</name>
    <dbReference type="NCBI Taxonomy" id="3137860"/>
    <lineage>
        <taxon>Bacteria</taxon>
        <taxon>Pseudomonadati</taxon>
        <taxon>Bacteroidota</taxon>
        <taxon>Flavobacteriia</taxon>
        <taxon>Flavobacteriales</taxon>
        <taxon>Flavobacteriaceae</taxon>
        <taxon>Tenacibaculum</taxon>
    </lineage>
</organism>
<dbReference type="PANTHER" id="PTHR33359:SF1">
    <property type="entry name" value="MOLYBDOPTERIN SYNTHASE SULFUR CARRIER SUBUNIT"/>
    <property type="match status" value="1"/>
</dbReference>
<dbReference type="PANTHER" id="PTHR33359">
    <property type="entry name" value="MOLYBDOPTERIN SYNTHASE SULFUR CARRIER SUBUNIT"/>
    <property type="match status" value="1"/>
</dbReference>
<reference evidence="4 5" key="1">
    <citation type="submission" date="2024-05" db="EMBL/GenBank/DDBJ databases">
        <authorList>
            <person name="Duchaud E."/>
        </authorList>
    </citation>
    <scope>NUCLEOTIDE SEQUENCE [LARGE SCALE GENOMIC DNA]</scope>
    <source>
        <strain evidence="4">Ena-SAMPLE-TAB-13-05-2024-13:56:06:370-140305</strain>
    </source>
</reference>
<name>A0ABM9PQT7_9FLAO</name>
<comment type="caution">
    <text evidence="4">The sequence shown here is derived from an EMBL/GenBank/DDBJ whole genome shotgun (WGS) entry which is preliminary data.</text>
</comment>
<keyword evidence="5" id="KW-1185">Reference proteome</keyword>
<comment type="similarity">
    <text evidence="2">Belongs to the MoaD family.</text>
</comment>
<gene>
    <name evidence="4" type="ORF">T190115A13A_60148</name>
</gene>
<evidence type="ECO:0000256" key="2">
    <source>
        <dbReference type="ARBA" id="ARBA00024200"/>
    </source>
</evidence>
<sequence>MNIQLLAFGIVRDILNTSSTSINVPERIIVKDFKIHLIETFPKMKNVSSFAIAVNESYAQDSTVLQENDVVAIIPPVSGG</sequence>
<evidence type="ECO:0000256" key="3">
    <source>
        <dbReference type="ARBA" id="ARBA00024247"/>
    </source>
</evidence>
<dbReference type="Gene3D" id="3.10.20.30">
    <property type="match status" value="1"/>
</dbReference>
<dbReference type="Proteomes" id="UP001497602">
    <property type="component" value="Unassembled WGS sequence"/>
</dbReference>